<dbReference type="PANTHER" id="PTHR38731">
    <property type="entry name" value="LIPL45-RELATED LIPOPROTEIN-RELATED"/>
    <property type="match status" value="1"/>
</dbReference>
<dbReference type="Gene3D" id="2.60.120.1440">
    <property type="match status" value="1"/>
</dbReference>
<dbReference type="OrthoDB" id="9813091at2"/>
<evidence type="ECO:0000313" key="3">
    <source>
        <dbReference type="Proteomes" id="UP000037643"/>
    </source>
</evidence>
<proteinExistence type="predicted"/>
<reference evidence="2 3" key="1">
    <citation type="submission" date="2015-06" db="EMBL/GenBank/DDBJ databases">
        <authorList>
            <person name="Kim K.M."/>
        </authorList>
    </citation>
    <scope>NUCLEOTIDE SEQUENCE [LARGE SCALE GENOMIC DNA]</scope>
    <source>
        <strain evidence="2 3">KCTC 22370</strain>
    </source>
</reference>
<keyword evidence="3" id="KW-1185">Reference proteome</keyword>
<evidence type="ECO:0000313" key="2">
    <source>
        <dbReference type="EMBL" id="AKM07528.1"/>
    </source>
</evidence>
<feature type="domain" description="FecR protein" evidence="1">
    <location>
        <begin position="91"/>
        <end position="193"/>
    </location>
</feature>
<sequence>MRYEVKQGDTLSEVAERYILPRYDWRDLQKLWRVPDTRRLTVNRRHSIPRHWLRWVPEEARVASVRGTVNLAIGGRNLAPRVGMRLREGTSISTGANSFLTLALSDGSRVALPSQSSARLIRLRKYLIDSAIDYQFKLDKGRIDAKVRPLSGGGSNINVETPVSLTAVRGTEFTVSYDMDTQTAGTAVFEGTVAVSQPGDRSEQLVPQRFGVIADTGDSRERVELLPAPSLENPDRLQASEVVSFDVTPVAGATGYYALLATDAGFVDRFAELESATPHFEFTQVPDGTQFIRVLAIGEGGLHGMRQTYSFRRSLETIDANVERSDDGYVFRWLETDDRTRRYRLQLHSDTVDGLPVIDEAGLTDTEISVKELRAGVYFWRVGVYRTDSGDTFVNWTDFEKLTITRSDGR</sequence>
<dbReference type="InterPro" id="IPR018392">
    <property type="entry name" value="LysM"/>
</dbReference>
<dbReference type="KEGG" id="amx:AM2010_1458"/>
<dbReference type="InterPro" id="IPR013783">
    <property type="entry name" value="Ig-like_fold"/>
</dbReference>
<name>A0A0G3XB04_9SPHN</name>
<dbReference type="AlphaFoldDB" id="A0A0G3XB04"/>
<dbReference type="InterPro" id="IPR006860">
    <property type="entry name" value="FecR"/>
</dbReference>
<evidence type="ECO:0000259" key="1">
    <source>
        <dbReference type="Pfam" id="PF04773"/>
    </source>
</evidence>
<dbReference type="RefSeq" id="WP_058350907.1">
    <property type="nucleotide sequence ID" value="NZ_CP011805.1"/>
</dbReference>
<dbReference type="STRING" id="543877.AM2010_1458"/>
<organism evidence="2 3">
    <name type="scientific">Pelagerythrobacter marensis</name>
    <dbReference type="NCBI Taxonomy" id="543877"/>
    <lineage>
        <taxon>Bacteria</taxon>
        <taxon>Pseudomonadati</taxon>
        <taxon>Pseudomonadota</taxon>
        <taxon>Alphaproteobacteria</taxon>
        <taxon>Sphingomonadales</taxon>
        <taxon>Erythrobacteraceae</taxon>
        <taxon>Pelagerythrobacter</taxon>
    </lineage>
</organism>
<dbReference type="CDD" id="cd00118">
    <property type="entry name" value="LysM"/>
    <property type="match status" value="1"/>
</dbReference>
<dbReference type="Pfam" id="PF04773">
    <property type="entry name" value="FecR"/>
    <property type="match status" value="1"/>
</dbReference>
<dbReference type="EMBL" id="CP011805">
    <property type="protein sequence ID" value="AKM07528.1"/>
    <property type="molecule type" value="Genomic_DNA"/>
</dbReference>
<dbReference type="PANTHER" id="PTHR38731:SF1">
    <property type="entry name" value="FECR PROTEIN DOMAIN-CONTAINING PROTEIN"/>
    <property type="match status" value="1"/>
</dbReference>
<dbReference type="PATRIC" id="fig|543877.4.peg.1484"/>
<gene>
    <name evidence="2" type="ORF">AM2010_1458</name>
</gene>
<dbReference type="Gene3D" id="2.60.40.10">
    <property type="entry name" value="Immunoglobulins"/>
    <property type="match status" value="1"/>
</dbReference>
<accession>A0A0G3XB04</accession>
<dbReference type="Proteomes" id="UP000037643">
    <property type="component" value="Chromosome"/>
</dbReference>
<protein>
    <recommendedName>
        <fullName evidence="1">FecR protein domain-containing protein</fullName>
    </recommendedName>
</protein>